<dbReference type="AlphaFoldDB" id="A0A1X1ZZI9"/>
<evidence type="ECO:0000313" key="1">
    <source>
        <dbReference type="EMBL" id="ORW32700.1"/>
    </source>
</evidence>
<dbReference type="EMBL" id="LQPH01000032">
    <property type="protein sequence ID" value="ORW32700.1"/>
    <property type="molecule type" value="Genomic_DNA"/>
</dbReference>
<name>A0A1X1ZZI9_9MYCO</name>
<dbReference type="InterPro" id="IPR022536">
    <property type="entry name" value="EspC"/>
</dbReference>
<comment type="caution">
    <text evidence="1">The sequence shown here is derived from an EMBL/GenBank/DDBJ whole genome shotgun (WGS) entry which is preliminary data.</text>
</comment>
<keyword evidence="2" id="KW-1185">Reference proteome</keyword>
<dbReference type="Proteomes" id="UP000193781">
    <property type="component" value="Unassembled WGS sequence"/>
</dbReference>
<dbReference type="Pfam" id="PF10824">
    <property type="entry name" value="T7SS_ESX_EspC"/>
    <property type="match status" value="1"/>
</dbReference>
<proteinExistence type="predicted"/>
<reference evidence="1 2" key="1">
    <citation type="submission" date="2016-01" db="EMBL/GenBank/DDBJ databases">
        <title>The new phylogeny of the genus Mycobacterium.</title>
        <authorList>
            <person name="Tarcisio F."/>
            <person name="Conor M."/>
            <person name="Antonella G."/>
            <person name="Elisabetta G."/>
            <person name="Giulia F.S."/>
            <person name="Sara T."/>
            <person name="Anna F."/>
            <person name="Clotilde B."/>
            <person name="Roberto B."/>
            <person name="Veronica D.S."/>
            <person name="Fabio R."/>
            <person name="Monica P."/>
            <person name="Olivier J."/>
            <person name="Enrico T."/>
            <person name="Nicola S."/>
        </authorList>
    </citation>
    <scope>NUCLEOTIDE SEQUENCE [LARGE SCALE GENOMIC DNA]</scope>
    <source>
        <strain evidence="1 2">DSM 44803</strain>
    </source>
</reference>
<dbReference type="GO" id="GO:0009306">
    <property type="term" value="P:protein secretion"/>
    <property type="evidence" value="ECO:0007669"/>
    <property type="project" value="InterPro"/>
</dbReference>
<sequence length="103" mass="10895">MTVQRIEVDPADLQRWAANHDHAAEKAEAARADGAKVLQAAESWGPLFHEARRAAQEVVAARDAALASQAARHRAMAAQLRSGGQAFAVSNEQNAANIGNIAT</sequence>
<protein>
    <recommendedName>
        <fullName evidence="3">ESX-1 secretion-associated protein</fullName>
    </recommendedName>
</protein>
<evidence type="ECO:0008006" key="3">
    <source>
        <dbReference type="Google" id="ProtNLM"/>
    </source>
</evidence>
<evidence type="ECO:0000313" key="2">
    <source>
        <dbReference type="Proteomes" id="UP000193781"/>
    </source>
</evidence>
<organism evidence="1 2">
    <name type="scientific">Mycobacterium nebraskense</name>
    <dbReference type="NCBI Taxonomy" id="244292"/>
    <lineage>
        <taxon>Bacteria</taxon>
        <taxon>Bacillati</taxon>
        <taxon>Actinomycetota</taxon>
        <taxon>Actinomycetes</taxon>
        <taxon>Mycobacteriales</taxon>
        <taxon>Mycobacteriaceae</taxon>
        <taxon>Mycobacterium</taxon>
    </lineage>
</organism>
<dbReference type="RefSeq" id="WP_085164305.1">
    <property type="nucleotide sequence ID" value="NZ_LQPH01000032.1"/>
</dbReference>
<gene>
    <name evidence="1" type="ORF">AWC17_25125</name>
</gene>
<accession>A0A1X1ZZI9</accession>